<feature type="region of interest" description="Disordered" evidence="1">
    <location>
        <begin position="72"/>
        <end position="98"/>
    </location>
</feature>
<feature type="domain" description="Chromosome passenger complex (CPC) protein INCENP N-terminal" evidence="2">
    <location>
        <begin position="10"/>
        <end position="41"/>
    </location>
</feature>
<dbReference type="Pfam" id="PF12178">
    <property type="entry name" value="INCENP_N"/>
    <property type="match status" value="1"/>
</dbReference>
<organism evidence="3 4">
    <name type="scientific">Merluccius polli</name>
    <name type="common">Benguela hake</name>
    <name type="synonym">Merluccius cadenati</name>
    <dbReference type="NCBI Taxonomy" id="89951"/>
    <lineage>
        <taxon>Eukaryota</taxon>
        <taxon>Metazoa</taxon>
        <taxon>Chordata</taxon>
        <taxon>Craniata</taxon>
        <taxon>Vertebrata</taxon>
        <taxon>Euteleostomi</taxon>
        <taxon>Actinopterygii</taxon>
        <taxon>Neopterygii</taxon>
        <taxon>Teleostei</taxon>
        <taxon>Neoteleostei</taxon>
        <taxon>Acanthomorphata</taxon>
        <taxon>Zeiogadaria</taxon>
        <taxon>Gadariae</taxon>
        <taxon>Gadiformes</taxon>
        <taxon>Gadoidei</taxon>
        <taxon>Merlucciidae</taxon>
        <taxon>Merluccius</taxon>
    </lineage>
</organism>
<gene>
    <name evidence="3" type="primary">INCENP</name>
    <name evidence="3" type="ORF">N1851_011095</name>
</gene>
<evidence type="ECO:0000259" key="2">
    <source>
        <dbReference type="Pfam" id="PF12178"/>
    </source>
</evidence>
<reference evidence="3" key="1">
    <citation type="journal article" date="2023" name="Front. Mar. Sci.">
        <title>A new Merluccius polli reference genome to investigate the effects of global change in West African waters.</title>
        <authorList>
            <person name="Mateo J.L."/>
            <person name="Blanco-Fernandez C."/>
            <person name="Garcia-Vazquez E."/>
            <person name="Machado-Schiaffino G."/>
        </authorList>
    </citation>
    <scope>NUCLEOTIDE SEQUENCE</scope>
    <source>
        <strain evidence="3">C29</strain>
        <tissue evidence="3">Fin</tissue>
    </source>
</reference>
<feature type="compositionally biased region" description="Polar residues" evidence="1">
    <location>
        <begin position="241"/>
        <end position="253"/>
    </location>
</feature>
<evidence type="ECO:0000313" key="4">
    <source>
        <dbReference type="Proteomes" id="UP001174136"/>
    </source>
</evidence>
<feature type="region of interest" description="Disordered" evidence="1">
    <location>
        <begin position="219"/>
        <end position="253"/>
    </location>
</feature>
<name>A0AA47MXR7_MERPO</name>
<accession>A0AA47MXR7</accession>
<feature type="compositionally biased region" description="Basic residues" evidence="1">
    <location>
        <begin position="227"/>
        <end position="239"/>
    </location>
</feature>
<dbReference type="AlphaFoldDB" id="A0AA47MXR7"/>
<protein>
    <submittedName>
        <fullName evidence="3">Inner centromere protein</fullName>
    </submittedName>
</protein>
<keyword evidence="4" id="KW-1185">Reference proteome</keyword>
<sequence>MASTFSFVVSLKELFDGKLQQFMSDIDNVHMVWLNEIQQEANRMLTRFSKGKRSKLRGSSVKSLDLITEDEGIAQASTSGEVSEQPKRSTRRNKQTQPEVLVEAAAVSDCRAEQVPEEEPGVVDMELETAVPNTEIKIGTGEPQVCFSSTTPPKIPAPEVTVRISPTDRHSAELVAEPEASPGRNATKIAIARTPPRAERRSVRHSLKLRYSLAGLRHSMKQDAVRRTSRRSILKKKSARAGNSTYSSDVSGE</sequence>
<dbReference type="Proteomes" id="UP001174136">
    <property type="component" value="Unassembled WGS sequence"/>
</dbReference>
<evidence type="ECO:0000313" key="3">
    <source>
        <dbReference type="EMBL" id="KAK0148572.1"/>
    </source>
</evidence>
<proteinExistence type="predicted"/>
<comment type="caution">
    <text evidence="3">The sequence shown here is derived from an EMBL/GenBank/DDBJ whole genome shotgun (WGS) entry which is preliminary data.</text>
</comment>
<dbReference type="EMBL" id="JAOPHQ010002010">
    <property type="protein sequence ID" value="KAK0148572.1"/>
    <property type="molecule type" value="Genomic_DNA"/>
</dbReference>
<dbReference type="InterPro" id="IPR022006">
    <property type="entry name" value="INCENP_N"/>
</dbReference>
<dbReference type="Gene3D" id="1.20.5.3600">
    <property type="match status" value="1"/>
</dbReference>
<evidence type="ECO:0000256" key="1">
    <source>
        <dbReference type="SAM" id="MobiDB-lite"/>
    </source>
</evidence>